<gene>
    <name evidence="1" type="ORF">SKAU_G00157370</name>
</gene>
<evidence type="ECO:0000313" key="1">
    <source>
        <dbReference type="EMBL" id="KAJ8359212.1"/>
    </source>
</evidence>
<evidence type="ECO:0000313" key="2">
    <source>
        <dbReference type="Proteomes" id="UP001152622"/>
    </source>
</evidence>
<comment type="caution">
    <text evidence="1">The sequence shown here is derived from an EMBL/GenBank/DDBJ whole genome shotgun (WGS) entry which is preliminary data.</text>
</comment>
<organism evidence="1 2">
    <name type="scientific">Synaphobranchus kaupii</name>
    <name type="common">Kaup's arrowtooth eel</name>
    <dbReference type="NCBI Taxonomy" id="118154"/>
    <lineage>
        <taxon>Eukaryota</taxon>
        <taxon>Metazoa</taxon>
        <taxon>Chordata</taxon>
        <taxon>Craniata</taxon>
        <taxon>Vertebrata</taxon>
        <taxon>Euteleostomi</taxon>
        <taxon>Actinopterygii</taxon>
        <taxon>Neopterygii</taxon>
        <taxon>Teleostei</taxon>
        <taxon>Anguilliformes</taxon>
        <taxon>Synaphobranchidae</taxon>
        <taxon>Synaphobranchus</taxon>
    </lineage>
</organism>
<name>A0A9Q1FHT5_SYNKA</name>
<dbReference type="AlphaFoldDB" id="A0A9Q1FHT5"/>
<sequence length="325" mass="36097">MCVPWVPKFSGEEGTVKFGEWQVQVQAMLRAQALTEEQHADFVLGSCWECGRTSAFCGRSWKNGMGGRRRWQSPGADNGWGCRCLTTNLTSVSYFPGGASRSLAGRTRTMPCCETLLGLQHWSLKQELQWQVRCQASLTFRQVPAHSEVLRWGGDLADGQCGLVEGVDDGGEWKVARGLVRVQGGRVLLRIANIHPYTIELSCQRPLVTIAGIVQGACDIVLQTPSPREVVMDVRTTEALAGVERPLDRPEAEGLTRNQQQWFQGLMHRWAGVFAAHKEDFGKMDTVLHNIPTGDAPPSHERYCPLPPSLFPELRSLLREMLESG</sequence>
<dbReference type="EMBL" id="JAINUF010000005">
    <property type="protein sequence ID" value="KAJ8359212.1"/>
    <property type="molecule type" value="Genomic_DNA"/>
</dbReference>
<reference evidence="1" key="1">
    <citation type="journal article" date="2023" name="Science">
        <title>Genome structures resolve the early diversification of teleost fishes.</title>
        <authorList>
            <person name="Parey E."/>
            <person name="Louis A."/>
            <person name="Montfort J."/>
            <person name="Bouchez O."/>
            <person name="Roques C."/>
            <person name="Iampietro C."/>
            <person name="Lluch J."/>
            <person name="Castinel A."/>
            <person name="Donnadieu C."/>
            <person name="Desvignes T."/>
            <person name="Floi Bucao C."/>
            <person name="Jouanno E."/>
            <person name="Wen M."/>
            <person name="Mejri S."/>
            <person name="Dirks R."/>
            <person name="Jansen H."/>
            <person name="Henkel C."/>
            <person name="Chen W.J."/>
            <person name="Zahm M."/>
            <person name="Cabau C."/>
            <person name="Klopp C."/>
            <person name="Thompson A.W."/>
            <person name="Robinson-Rechavi M."/>
            <person name="Braasch I."/>
            <person name="Lecointre G."/>
            <person name="Bobe J."/>
            <person name="Postlethwait J.H."/>
            <person name="Berthelot C."/>
            <person name="Roest Crollius H."/>
            <person name="Guiguen Y."/>
        </authorList>
    </citation>
    <scope>NUCLEOTIDE SEQUENCE</scope>
    <source>
        <strain evidence="1">WJC10195</strain>
    </source>
</reference>
<proteinExistence type="predicted"/>
<protein>
    <submittedName>
        <fullName evidence="1">Uncharacterized protein</fullName>
    </submittedName>
</protein>
<dbReference type="Proteomes" id="UP001152622">
    <property type="component" value="Chromosome 5"/>
</dbReference>
<keyword evidence="2" id="KW-1185">Reference proteome</keyword>
<dbReference type="OrthoDB" id="6761011at2759"/>
<accession>A0A9Q1FHT5</accession>